<dbReference type="AlphaFoldDB" id="A0A0F8ZEJ8"/>
<evidence type="ECO:0008006" key="2">
    <source>
        <dbReference type="Google" id="ProtNLM"/>
    </source>
</evidence>
<accession>A0A0F8ZEJ8</accession>
<name>A0A0F8ZEJ8_9ZZZZ</name>
<comment type="caution">
    <text evidence="1">The sequence shown here is derived from an EMBL/GenBank/DDBJ whole genome shotgun (WGS) entry which is preliminary data.</text>
</comment>
<dbReference type="EMBL" id="LAZR01048292">
    <property type="protein sequence ID" value="KKK92257.1"/>
    <property type="molecule type" value="Genomic_DNA"/>
</dbReference>
<evidence type="ECO:0000313" key="1">
    <source>
        <dbReference type="EMBL" id="KKK92257.1"/>
    </source>
</evidence>
<sequence>MPTSIIPARTAIETFRDAGYKNTASALAELIDNSIESGAKDIQVLTFEEKVTVRQTLSSQIQEVAIYDDGCGMPPEVLSICLQFGNGTRMKSRTGMGRFGIGLPNASISQAQRIDVYSWIGGECNHTYLDIDQIIEKNLQYVNPVTLKALPPKYRDSIEGDIKDSGTMIVWSKCDRLDMVRSRTLYRILNKDLCRIYRHYLDDDNEYGGQVSIKLVATGDERFVMPLHANDPLYLMTPNNVPGYEDKATNILHGDVITIPVEYNDLGSTADVQVRFSVALPETQALGGETPLGKHYR</sequence>
<organism evidence="1">
    <name type="scientific">marine sediment metagenome</name>
    <dbReference type="NCBI Taxonomy" id="412755"/>
    <lineage>
        <taxon>unclassified sequences</taxon>
        <taxon>metagenomes</taxon>
        <taxon>ecological metagenomes</taxon>
    </lineage>
</organism>
<gene>
    <name evidence="1" type="ORF">LCGC14_2704750</name>
</gene>
<reference evidence="1" key="1">
    <citation type="journal article" date="2015" name="Nature">
        <title>Complex archaea that bridge the gap between prokaryotes and eukaryotes.</title>
        <authorList>
            <person name="Spang A."/>
            <person name="Saw J.H."/>
            <person name="Jorgensen S.L."/>
            <person name="Zaremba-Niedzwiedzka K."/>
            <person name="Martijn J."/>
            <person name="Lind A.E."/>
            <person name="van Eijk R."/>
            <person name="Schleper C."/>
            <person name="Guy L."/>
            <person name="Ettema T.J."/>
        </authorList>
    </citation>
    <scope>NUCLEOTIDE SEQUENCE</scope>
</reference>
<dbReference type="SUPFAM" id="SSF55874">
    <property type="entry name" value="ATPase domain of HSP90 chaperone/DNA topoisomerase II/histidine kinase"/>
    <property type="match status" value="1"/>
</dbReference>
<proteinExistence type="predicted"/>
<dbReference type="Pfam" id="PF13589">
    <property type="entry name" value="HATPase_c_3"/>
    <property type="match status" value="1"/>
</dbReference>
<protein>
    <recommendedName>
        <fullName evidence="2">Histidine kinase/HSP90-like ATPase domain-containing protein</fullName>
    </recommendedName>
</protein>
<dbReference type="Gene3D" id="3.30.565.10">
    <property type="entry name" value="Histidine kinase-like ATPase, C-terminal domain"/>
    <property type="match status" value="1"/>
</dbReference>
<feature type="non-terminal residue" evidence="1">
    <location>
        <position position="297"/>
    </location>
</feature>
<dbReference type="InterPro" id="IPR036890">
    <property type="entry name" value="HATPase_C_sf"/>
</dbReference>